<dbReference type="PANTHER" id="PTHR37423:SF2">
    <property type="entry name" value="MEMBRANE-BOUND LYTIC MUREIN TRANSGLYCOSYLASE C"/>
    <property type="match status" value="1"/>
</dbReference>
<dbReference type="SUPFAM" id="SSF53955">
    <property type="entry name" value="Lysozyme-like"/>
    <property type="match status" value="1"/>
</dbReference>
<reference evidence="5 6" key="1">
    <citation type="submission" date="2016-10" db="EMBL/GenBank/DDBJ databases">
        <authorList>
            <person name="de Groot N.N."/>
        </authorList>
    </citation>
    <scope>NUCLEOTIDE SEQUENCE [LARGE SCALE GENOMIC DNA]</scope>
    <source>
        <strain evidence="5 6">DSM 16213</strain>
    </source>
</reference>
<dbReference type="AlphaFoldDB" id="A0A1H8GII2"/>
<keyword evidence="3" id="KW-0732">Signal</keyword>
<dbReference type="PANTHER" id="PTHR37423">
    <property type="entry name" value="SOLUBLE LYTIC MUREIN TRANSGLYCOSYLASE-RELATED"/>
    <property type="match status" value="1"/>
</dbReference>
<proteinExistence type="inferred from homology"/>
<accession>A0A1H8GII2</accession>
<name>A0A1H8GII2_9RHOB</name>
<dbReference type="Gene3D" id="1.10.530.10">
    <property type="match status" value="1"/>
</dbReference>
<evidence type="ECO:0000256" key="1">
    <source>
        <dbReference type="ARBA" id="ARBA00007734"/>
    </source>
</evidence>
<evidence type="ECO:0000313" key="5">
    <source>
        <dbReference type="EMBL" id="SEN43118.1"/>
    </source>
</evidence>
<gene>
    <name evidence="5" type="ORF">SAMN04488003_11644</name>
</gene>
<organism evidence="5 6">
    <name type="scientific">Loktanella fryxellensis</name>
    <dbReference type="NCBI Taxonomy" id="245187"/>
    <lineage>
        <taxon>Bacteria</taxon>
        <taxon>Pseudomonadati</taxon>
        <taxon>Pseudomonadota</taxon>
        <taxon>Alphaproteobacteria</taxon>
        <taxon>Rhodobacterales</taxon>
        <taxon>Roseobacteraceae</taxon>
        <taxon>Loktanella</taxon>
    </lineage>
</organism>
<protein>
    <submittedName>
        <fullName evidence="5">Transglycosylase SLT domain-containing protein</fullName>
    </submittedName>
</protein>
<dbReference type="EMBL" id="FOCI01000016">
    <property type="protein sequence ID" value="SEN43118.1"/>
    <property type="molecule type" value="Genomic_DNA"/>
</dbReference>
<sequence length="293" mass="31546">MWRALCLLVLTILPGAARAQEGTSCSTGTHGPVQCIRPAEFAVDTCQAIAAFAAHNAIDPHFFARLIWQESRFDPNALSPANARGIAQFIDGTAALRGLRDSNNPAEALEYAAEYLGDLIDRFGNPGLAAVAYNGGEARAAGLIAGTGGLARETIDYVRIITGLPAEVWRDAPPDAPDFRLQGDMAFLPACRDMAVNRSYTAFTPPPPDYAPWGVQLAYGRTMEEARAAFDRRATACRDTLADLPLDLIFTRNRVSGRAGFYMARVGAQTSRDANGLCNAIREQGCTCAVYRN</sequence>
<feature type="signal peptide" evidence="3">
    <location>
        <begin position="1"/>
        <end position="19"/>
    </location>
</feature>
<evidence type="ECO:0000313" key="6">
    <source>
        <dbReference type="Proteomes" id="UP000199585"/>
    </source>
</evidence>
<keyword evidence="6" id="KW-1185">Reference proteome</keyword>
<feature type="domain" description="Transglycosylase SLT" evidence="4">
    <location>
        <begin position="50"/>
        <end position="142"/>
    </location>
</feature>
<dbReference type="Pfam" id="PF01464">
    <property type="entry name" value="SLT"/>
    <property type="match status" value="1"/>
</dbReference>
<evidence type="ECO:0000256" key="3">
    <source>
        <dbReference type="SAM" id="SignalP"/>
    </source>
</evidence>
<feature type="chain" id="PRO_5011445934" evidence="3">
    <location>
        <begin position="20"/>
        <end position="293"/>
    </location>
</feature>
<comment type="similarity">
    <text evidence="2">Belongs to the virb1 family.</text>
</comment>
<dbReference type="InterPro" id="IPR023346">
    <property type="entry name" value="Lysozyme-like_dom_sf"/>
</dbReference>
<comment type="similarity">
    <text evidence="1">Belongs to the transglycosylase Slt family.</text>
</comment>
<dbReference type="RefSeq" id="WP_089903989.1">
    <property type="nucleotide sequence ID" value="NZ_FOCI01000016.1"/>
</dbReference>
<dbReference type="CDD" id="cd00254">
    <property type="entry name" value="LT-like"/>
    <property type="match status" value="1"/>
</dbReference>
<dbReference type="Proteomes" id="UP000199585">
    <property type="component" value="Unassembled WGS sequence"/>
</dbReference>
<evidence type="ECO:0000259" key="4">
    <source>
        <dbReference type="Pfam" id="PF01464"/>
    </source>
</evidence>
<dbReference type="OrthoDB" id="9815002at2"/>
<dbReference type="InterPro" id="IPR008258">
    <property type="entry name" value="Transglycosylase_SLT_dom_1"/>
</dbReference>
<evidence type="ECO:0000256" key="2">
    <source>
        <dbReference type="ARBA" id="ARBA00009387"/>
    </source>
</evidence>
<dbReference type="STRING" id="245187.SAMN04488003_11644"/>